<sequence length="354" mass="37742">MGIDETRLEAAWQLLDSEVEQGGIPGGTVLVLRRGMTAMHAAGYSLIDGQTRISATSDTVYDCASLTKVVVTLPLILQLVVQGKLAHGDKVSAYFPAFSANGKGEVTVRQLLTHTSGMAAHRDFYSHGLAPDDIMAAICAEPLVCEPATKVVYSCLGYIVLGRLVSRLLGMTLDKAAETCLFRPLGMFNSCFNPPEPWKPRIAATEYDPELGTFRWGRVHDENAFALGGVSGNAGLFSTAADLASYAAIWLDRSGSMFSRAAVEAAVCNDTAHLGGAARGLGWVLHGDPMDASGDLFSPRSFGHTGFTGTSLWIDPARDLAVILLTNRVHFGRDKSIAGLRARMHNAIAASLTD</sequence>
<keyword evidence="1 3" id="KW-0378">Hydrolase</keyword>
<organism evidence="3 4">
    <name type="scientific">Paenibacillus montanisoli</name>
    <dbReference type="NCBI Taxonomy" id="2081970"/>
    <lineage>
        <taxon>Bacteria</taxon>
        <taxon>Bacillati</taxon>
        <taxon>Bacillota</taxon>
        <taxon>Bacilli</taxon>
        <taxon>Bacillales</taxon>
        <taxon>Paenibacillaceae</taxon>
        <taxon>Paenibacillus</taxon>
    </lineage>
</organism>
<dbReference type="Gene3D" id="3.40.710.10">
    <property type="entry name" value="DD-peptidase/beta-lactamase superfamily"/>
    <property type="match status" value="1"/>
</dbReference>
<dbReference type="SUPFAM" id="SSF56601">
    <property type="entry name" value="beta-lactamase/transpeptidase-like"/>
    <property type="match status" value="1"/>
</dbReference>
<dbReference type="Pfam" id="PF00144">
    <property type="entry name" value="Beta-lactamase"/>
    <property type="match status" value="1"/>
</dbReference>
<dbReference type="AlphaFoldDB" id="A0A328U3T8"/>
<evidence type="ECO:0000259" key="2">
    <source>
        <dbReference type="Pfam" id="PF00144"/>
    </source>
</evidence>
<dbReference type="PANTHER" id="PTHR43283:SF11">
    <property type="entry name" value="BETA-LACTAMASE-RELATED DOMAIN-CONTAINING PROTEIN"/>
    <property type="match status" value="1"/>
</dbReference>
<reference evidence="3 4" key="1">
    <citation type="submission" date="2018-06" db="EMBL/GenBank/DDBJ databases">
        <title>Paenibacillus montanisoli sp. nov., isolated from mountain area soil.</title>
        <authorList>
            <person name="Wu M."/>
        </authorList>
    </citation>
    <scope>NUCLEOTIDE SEQUENCE [LARGE SCALE GENOMIC DNA]</scope>
    <source>
        <strain evidence="3 4">RA17</strain>
    </source>
</reference>
<dbReference type="InterPro" id="IPR001466">
    <property type="entry name" value="Beta-lactam-related"/>
</dbReference>
<evidence type="ECO:0000313" key="4">
    <source>
        <dbReference type="Proteomes" id="UP000249260"/>
    </source>
</evidence>
<dbReference type="PANTHER" id="PTHR43283">
    <property type="entry name" value="BETA-LACTAMASE-RELATED"/>
    <property type="match status" value="1"/>
</dbReference>
<evidence type="ECO:0000313" key="3">
    <source>
        <dbReference type="EMBL" id="RAP75565.1"/>
    </source>
</evidence>
<name>A0A328U3T8_9BACL</name>
<proteinExistence type="predicted"/>
<dbReference type="OrthoDB" id="9770183at2"/>
<dbReference type="GO" id="GO:0016787">
    <property type="term" value="F:hydrolase activity"/>
    <property type="evidence" value="ECO:0007669"/>
    <property type="project" value="UniProtKB-KW"/>
</dbReference>
<protein>
    <submittedName>
        <fullName evidence="3">Serine hydrolase</fullName>
    </submittedName>
</protein>
<evidence type="ECO:0000256" key="1">
    <source>
        <dbReference type="ARBA" id="ARBA00022801"/>
    </source>
</evidence>
<dbReference type="InterPro" id="IPR050789">
    <property type="entry name" value="Diverse_Enzym_Activities"/>
</dbReference>
<keyword evidence="4" id="KW-1185">Reference proteome</keyword>
<comment type="caution">
    <text evidence="3">The sequence shown here is derived from an EMBL/GenBank/DDBJ whole genome shotgun (WGS) entry which is preliminary data.</text>
</comment>
<dbReference type="InterPro" id="IPR012338">
    <property type="entry name" value="Beta-lactam/transpept-like"/>
</dbReference>
<feature type="domain" description="Beta-lactamase-related" evidence="2">
    <location>
        <begin position="14"/>
        <end position="335"/>
    </location>
</feature>
<dbReference type="Proteomes" id="UP000249260">
    <property type="component" value="Unassembled WGS sequence"/>
</dbReference>
<gene>
    <name evidence="3" type="ORF">DL346_16085</name>
</gene>
<dbReference type="EMBL" id="QLUW01000003">
    <property type="protein sequence ID" value="RAP75565.1"/>
    <property type="molecule type" value="Genomic_DNA"/>
</dbReference>
<accession>A0A328U3T8</accession>